<dbReference type="PANTHER" id="PTHR47331:SF5">
    <property type="entry name" value="RIBONUCLEASE H"/>
    <property type="match status" value="1"/>
</dbReference>
<protein>
    <submittedName>
        <fullName evidence="1">Tas retrotransposon peptidase a16 family protein</fullName>
    </submittedName>
</protein>
<reference evidence="1 2" key="1">
    <citation type="journal article" date="2021" name="Elife">
        <title>Chloroplast acquisition without the gene transfer in kleptoplastic sea slugs, Plakobranchus ocellatus.</title>
        <authorList>
            <person name="Maeda T."/>
            <person name="Takahashi S."/>
            <person name="Yoshida T."/>
            <person name="Shimamura S."/>
            <person name="Takaki Y."/>
            <person name="Nagai Y."/>
            <person name="Toyoda A."/>
            <person name="Suzuki Y."/>
            <person name="Arimoto A."/>
            <person name="Ishii H."/>
            <person name="Satoh N."/>
            <person name="Nishiyama T."/>
            <person name="Hasebe M."/>
            <person name="Maruyama T."/>
            <person name="Minagawa J."/>
            <person name="Obokata J."/>
            <person name="Shigenobu S."/>
        </authorList>
    </citation>
    <scope>NUCLEOTIDE SEQUENCE [LARGE SCALE GENOMIC DNA]</scope>
</reference>
<sequence length="284" mass="32005">MLEWAREGEGRESDLNFLLDFLYKEIKRRERSQTFQKSKSTIPKKVIEQSQPSIAAFHTNSAVPGQGKHCSFCNKLGHRSEECFSLKGNTTQEIEYKIKEKKLCFNCLGHHFIKHCTSKQSRCKNCKGRHNSLLCPNFDRIKTDRSDPIRETQSAAPPPLNNVAYAHIKNRHKNTLMQVVRTNLKSPNGGVVEATVLFDGGSDRSFITESLVRGLQLQKSGEQYFAFSGFGGTGSGPRKKRKIISLELEGIALELTEIPIICADMFRAPVAEEITDSRSNLQKT</sequence>
<organism evidence="1 2">
    <name type="scientific">Plakobranchus ocellatus</name>
    <dbReference type="NCBI Taxonomy" id="259542"/>
    <lineage>
        <taxon>Eukaryota</taxon>
        <taxon>Metazoa</taxon>
        <taxon>Spiralia</taxon>
        <taxon>Lophotrochozoa</taxon>
        <taxon>Mollusca</taxon>
        <taxon>Gastropoda</taxon>
        <taxon>Heterobranchia</taxon>
        <taxon>Euthyneura</taxon>
        <taxon>Panpulmonata</taxon>
        <taxon>Sacoglossa</taxon>
        <taxon>Placobranchoidea</taxon>
        <taxon>Plakobranchidae</taxon>
        <taxon>Plakobranchus</taxon>
    </lineage>
</organism>
<dbReference type="Proteomes" id="UP000735302">
    <property type="component" value="Unassembled WGS sequence"/>
</dbReference>
<name>A0AAV4CA57_9GAST</name>
<proteinExistence type="predicted"/>
<gene>
    <name evidence="1" type="ORF">PoB_005466200</name>
</gene>
<keyword evidence="2" id="KW-1185">Reference proteome</keyword>
<dbReference type="AlphaFoldDB" id="A0AAV4CA57"/>
<evidence type="ECO:0000313" key="2">
    <source>
        <dbReference type="Proteomes" id="UP000735302"/>
    </source>
</evidence>
<evidence type="ECO:0000313" key="1">
    <source>
        <dbReference type="EMBL" id="GFO28157.1"/>
    </source>
</evidence>
<dbReference type="EMBL" id="BLXT01006003">
    <property type="protein sequence ID" value="GFO28157.1"/>
    <property type="molecule type" value="Genomic_DNA"/>
</dbReference>
<comment type="caution">
    <text evidence="1">The sequence shown here is derived from an EMBL/GenBank/DDBJ whole genome shotgun (WGS) entry which is preliminary data.</text>
</comment>
<accession>A0AAV4CA57</accession>
<dbReference type="PANTHER" id="PTHR47331">
    <property type="entry name" value="PHD-TYPE DOMAIN-CONTAINING PROTEIN"/>
    <property type="match status" value="1"/>
</dbReference>